<keyword evidence="1" id="KW-0812">Transmembrane</keyword>
<accession>A0A4V3Z5M0</accession>
<feature type="transmembrane region" description="Helical" evidence="1">
    <location>
        <begin position="23"/>
        <end position="43"/>
    </location>
</feature>
<protein>
    <submittedName>
        <fullName evidence="3">YdcF family protein</fullName>
    </submittedName>
</protein>
<dbReference type="InterPro" id="IPR003848">
    <property type="entry name" value="DUF218"/>
</dbReference>
<gene>
    <name evidence="3" type="ORF">E8P82_05605</name>
</gene>
<dbReference type="EMBL" id="SSWH01000004">
    <property type="protein sequence ID" value="THJ66939.1"/>
    <property type="molecule type" value="Genomic_DNA"/>
</dbReference>
<evidence type="ECO:0000313" key="4">
    <source>
        <dbReference type="Proteomes" id="UP000305233"/>
    </source>
</evidence>
<evidence type="ECO:0000256" key="1">
    <source>
        <dbReference type="SAM" id="Phobius"/>
    </source>
</evidence>
<reference evidence="3 4" key="1">
    <citation type="submission" date="2019-04" db="EMBL/GenBank/DDBJ databases">
        <authorList>
            <person name="Liu Q."/>
            <person name="Xin Y.-H."/>
        </authorList>
    </citation>
    <scope>NUCLEOTIDE SEQUENCE [LARGE SCALE GENOMIC DNA]</scope>
    <source>
        <strain evidence="3 4">AM23</strain>
    </source>
</reference>
<keyword evidence="1" id="KW-1133">Transmembrane helix</keyword>
<dbReference type="Proteomes" id="UP000305233">
    <property type="component" value="Unassembled WGS sequence"/>
</dbReference>
<dbReference type="RefSeq" id="WP_136453533.1">
    <property type="nucleotide sequence ID" value="NZ_SSWH01000004.1"/>
</dbReference>
<dbReference type="AlphaFoldDB" id="A0A4V3Z5M0"/>
<evidence type="ECO:0000259" key="2">
    <source>
        <dbReference type="Pfam" id="PF02698"/>
    </source>
</evidence>
<keyword evidence="4" id="KW-1185">Reference proteome</keyword>
<proteinExistence type="predicted"/>
<organism evidence="3 4">
    <name type="scientific">Arthrobacter echini</name>
    <dbReference type="NCBI Taxonomy" id="1529066"/>
    <lineage>
        <taxon>Bacteria</taxon>
        <taxon>Bacillati</taxon>
        <taxon>Actinomycetota</taxon>
        <taxon>Actinomycetes</taxon>
        <taxon>Micrococcales</taxon>
        <taxon>Micrococcaceae</taxon>
        <taxon>Arthrobacter</taxon>
    </lineage>
</organism>
<name>A0A4V3Z5M0_9MICC</name>
<sequence>MTPDPVVVPEEPRPSARRSARRLALGIALSACIGWLVLAFQLFHSPPDPPLGSADAVVVLAGAASERLPVAEELIDRGIARELALSSTGLPGNAATDEVCRVASPEVTCFSPDPLTTRGEARAIAALAREQGWDTVIVVTSTYHVTRASVNISQCSRASVTMASSQPDLGPVQWLGRFVEESVALAASFARPACAQPV</sequence>
<dbReference type="CDD" id="cd06259">
    <property type="entry name" value="YdcF-like"/>
    <property type="match status" value="1"/>
</dbReference>
<comment type="caution">
    <text evidence="3">The sequence shown here is derived from an EMBL/GenBank/DDBJ whole genome shotgun (WGS) entry which is preliminary data.</text>
</comment>
<dbReference type="Pfam" id="PF02698">
    <property type="entry name" value="DUF218"/>
    <property type="match status" value="1"/>
</dbReference>
<feature type="domain" description="DUF218" evidence="2">
    <location>
        <begin position="55"/>
        <end position="163"/>
    </location>
</feature>
<dbReference type="OrthoDB" id="4772924at2"/>
<evidence type="ECO:0000313" key="3">
    <source>
        <dbReference type="EMBL" id="THJ66939.1"/>
    </source>
</evidence>
<keyword evidence="1" id="KW-0472">Membrane</keyword>